<feature type="domain" description="YlxR" evidence="1">
    <location>
        <begin position="8"/>
        <end position="80"/>
    </location>
</feature>
<dbReference type="EMBL" id="JAEKNQ010000038">
    <property type="protein sequence ID" value="MBJ7603588.1"/>
    <property type="molecule type" value="Genomic_DNA"/>
</dbReference>
<dbReference type="Proteomes" id="UP000620075">
    <property type="component" value="Unassembled WGS sequence"/>
</dbReference>
<dbReference type="InterPro" id="IPR037465">
    <property type="entry name" value="YlxR"/>
</dbReference>
<dbReference type="InterPro" id="IPR007393">
    <property type="entry name" value="YlxR_dom"/>
</dbReference>
<dbReference type="PANTHER" id="PTHR34215:SF1">
    <property type="entry name" value="YLXR DOMAIN-CONTAINING PROTEIN"/>
    <property type="match status" value="1"/>
</dbReference>
<comment type="caution">
    <text evidence="2">The sequence shown here is derived from an EMBL/GenBank/DDBJ whole genome shotgun (WGS) entry which is preliminary data.</text>
</comment>
<dbReference type="Gene3D" id="3.30.1230.10">
    <property type="entry name" value="YlxR-like"/>
    <property type="match status" value="1"/>
</dbReference>
<name>A0A934NDV8_9BACT</name>
<dbReference type="InterPro" id="IPR035931">
    <property type="entry name" value="YlxR-like_sf"/>
</dbReference>
<evidence type="ECO:0000259" key="1">
    <source>
        <dbReference type="Pfam" id="PF04296"/>
    </source>
</evidence>
<gene>
    <name evidence="2" type="ORF">JF888_10425</name>
</gene>
<sequence>MKRGEPIRTCVACRQEAGKRGLIRLVRLPDGSAGHDAGGRAPGRGAYLHHAQDCLALARQRRALERALKARVDQVLWQTLAVVSQADESGGVK</sequence>
<evidence type="ECO:0000313" key="2">
    <source>
        <dbReference type="EMBL" id="MBJ7603588.1"/>
    </source>
</evidence>
<evidence type="ECO:0000313" key="3">
    <source>
        <dbReference type="Proteomes" id="UP000620075"/>
    </source>
</evidence>
<dbReference type="Pfam" id="PF04296">
    <property type="entry name" value="YlxR"/>
    <property type="match status" value="1"/>
</dbReference>
<dbReference type="SUPFAM" id="SSF64376">
    <property type="entry name" value="YlxR-like"/>
    <property type="match status" value="1"/>
</dbReference>
<organism evidence="2 3">
    <name type="scientific">Candidatus Dormiibacter inghamiae</name>
    <dbReference type="NCBI Taxonomy" id="3127013"/>
    <lineage>
        <taxon>Bacteria</taxon>
        <taxon>Bacillati</taxon>
        <taxon>Candidatus Dormiibacterota</taxon>
        <taxon>Candidatus Dormibacteria</taxon>
        <taxon>Candidatus Dormibacterales</taxon>
        <taxon>Candidatus Dormibacteraceae</taxon>
        <taxon>Candidatus Dormiibacter</taxon>
    </lineage>
</organism>
<dbReference type="RefSeq" id="WP_338179853.1">
    <property type="nucleotide sequence ID" value="NZ_JAEKNQ010000038.1"/>
</dbReference>
<accession>A0A934NDV8</accession>
<dbReference type="AlphaFoldDB" id="A0A934NDV8"/>
<dbReference type="PANTHER" id="PTHR34215">
    <property type="entry name" value="BLL0784 PROTEIN"/>
    <property type="match status" value="1"/>
</dbReference>
<proteinExistence type="predicted"/>
<protein>
    <submittedName>
        <fullName evidence="2">YlxR family protein</fullName>
    </submittedName>
</protein>
<reference evidence="2 3" key="1">
    <citation type="submission" date="2020-10" db="EMBL/GenBank/DDBJ databases">
        <title>Ca. Dormibacterota MAGs.</title>
        <authorList>
            <person name="Montgomery K."/>
        </authorList>
    </citation>
    <scope>NUCLEOTIDE SEQUENCE [LARGE SCALE GENOMIC DNA]</scope>
    <source>
        <strain evidence="2">SC8811_S16_3</strain>
    </source>
</reference>